<evidence type="ECO:0000313" key="1">
    <source>
        <dbReference type="EMBL" id="GAH69387.1"/>
    </source>
</evidence>
<feature type="non-terminal residue" evidence="1">
    <location>
        <position position="1"/>
    </location>
</feature>
<reference evidence="1" key="1">
    <citation type="journal article" date="2014" name="Front. Microbiol.">
        <title>High frequency of phylogenetically diverse reductive dehalogenase-homologous genes in deep subseafloor sedimentary metagenomes.</title>
        <authorList>
            <person name="Kawai M."/>
            <person name="Futagami T."/>
            <person name="Toyoda A."/>
            <person name="Takaki Y."/>
            <person name="Nishi S."/>
            <person name="Hori S."/>
            <person name="Arai W."/>
            <person name="Tsubouchi T."/>
            <person name="Morono Y."/>
            <person name="Uchiyama I."/>
            <person name="Ito T."/>
            <person name="Fujiyama A."/>
            <person name="Inagaki F."/>
            <person name="Takami H."/>
        </authorList>
    </citation>
    <scope>NUCLEOTIDE SEQUENCE</scope>
    <source>
        <strain evidence="1">Expedition CK06-06</strain>
    </source>
</reference>
<dbReference type="AlphaFoldDB" id="X1HIS0"/>
<dbReference type="InterPro" id="IPR044000">
    <property type="entry name" value="Phage_tube_2"/>
</dbReference>
<accession>X1HIS0</accession>
<comment type="caution">
    <text evidence="1">The sequence shown here is derived from an EMBL/GenBank/DDBJ whole genome shotgun (WGS) entry which is preliminary data.</text>
</comment>
<sequence>GFLKVIAVGEQSAFDTEVSTYSNFLIFNDESLVQTKTPLEPDEVHGEAGREVSEEGRITVGGDIGVNLRPEGGAWLLMKHAFGSLASSQPDSSGAPSVYQHDFTLAKELPINGLSVKVDRDISVFSYLGMKVQSVGFSYAMDAPALVTTFTLVGRNEEMGGSVPSPVYTTQVFWKDYQGVFLMDGVEQRISAFDLTIANSMREDDFRSGSQYRNQIERAGQRDISGTFSRRYIDNVLYNKFLNWERAILRFTFTSDAIEGGFSYQLVIDI</sequence>
<gene>
    <name evidence="1" type="ORF">S03H2_43318</name>
</gene>
<feature type="non-terminal residue" evidence="1">
    <location>
        <position position="270"/>
    </location>
</feature>
<protein>
    <submittedName>
        <fullName evidence="1">Uncharacterized protein</fullName>
    </submittedName>
</protein>
<name>X1HIS0_9ZZZZ</name>
<dbReference type="EMBL" id="BARU01027011">
    <property type="protein sequence ID" value="GAH69387.1"/>
    <property type="molecule type" value="Genomic_DNA"/>
</dbReference>
<proteinExistence type="predicted"/>
<dbReference type="Pfam" id="PF18906">
    <property type="entry name" value="Phage_tube_2"/>
    <property type="match status" value="1"/>
</dbReference>
<organism evidence="1">
    <name type="scientific">marine sediment metagenome</name>
    <dbReference type="NCBI Taxonomy" id="412755"/>
    <lineage>
        <taxon>unclassified sequences</taxon>
        <taxon>metagenomes</taxon>
        <taxon>ecological metagenomes</taxon>
    </lineage>
</organism>